<reference evidence="2" key="1">
    <citation type="submission" date="2023-08" db="EMBL/GenBank/DDBJ databases">
        <title>Reference Genome Resource for the Citrus Pathogen Phytophthora citrophthora.</title>
        <authorList>
            <person name="Moller H."/>
            <person name="Coetzee B."/>
            <person name="Rose L.J."/>
            <person name="Van Niekerk J.M."/>
        </authorList>
    </citation>
    <scope>NUCLEOTIDE SEQUENCE</scope>
    <source>
        <strain evidence="2">STE-U-9442</strain>
    </source>
</reference>
<accession>A0AAD9G2D6</accession>
<evidence type="ECO:0000313" key="3">
    <source>
        <dbReference type="Proteomes" id="UP001259832"/>
    </source>
</evidence>
<feature type="region of interest" description="Disordered" evidence="1">
    <location>
        <begin position="1"/>
        <end position="21"/>
    </location>
</feature>
<protein>
    <submittedName>
        <fullName evidence="2">Uncharacterized protein</fullName>
    </submittedName>
</protein>
<organism evidence="2 3">
    <name type="scientific">Phytophthora citrophthora</name>
    <dbReference type="NCBI Taxonomy" id="4793"/>
    <lineage>
        <taxon>Eukaryota</taxon>
        <taxon>Sar</taxon>
        <taxon>Stramenopiles</taxon>
        <taxon>Oomycota</taxon>
        <taxon>Peronosporomycetes</taxon>
        <taxon>Peronosporales</taxon>
        <taxon>Peronosporaceae</taxon>
        <taxon>Phytophthora</taxon>
    </lineage>
</organism>
<gene>
    <name evidence="2" type="ORF">P3T76_013664</name>
</gene>
<sequence length="61" mass="6923">MPVKGAAEDKEDPFEAPENLDKNRTICVDMLSNIQQEKHVWQHLFGESAKSSRQQFGVPIP</sequence>
<dbReference type="Proteomes" id="UP001259832">
    <property type="component" value="Unassembled WGS sequence"/>
</dbReference>
<evidence type="ECO:0000313" key="2">
    <source>
        <dbReference type="EMBL" id="KAK1930707.1"/>
    </source>
</evidence>
<keyword evidence="3" id="KW-1185">Reference proteome</keyword>
<proteinExistence type="predicted"/>
<dbReference type="EMBL" id="JASMQC010000037">
    <property type="protein sequence ID" value="KAK1930707.1"/>
    <property type="molecule type" value="Genomic_DNA"/>
</dbReference>
<name>A0AAD9G2D6_9STRA</name>
<dbReference type="AlphaFoldDB" id="A0AAD9G2D6"/>
<evidence type="ECO:0000256" key="1">
    <source>
        <dbReference type="SAM" id="MobiDB-lite"/>
    </source>
</evidence>
<comment type="caution">
    <text evidence="2">The sequence shown here is derived from an EMBL/GenBank/DDBJ whole genome shotgun (WGS) entry which is preliminary data.</text>
</comment>